<dbReference type="Proteomes" id="UP000516314">
    <property type="component" value="Chromosome 1"/>
</dbReference>
<keyword evidence="2" id="KW-0547">Nucleotide-binding</keyword>
<name>A0A7G2DUT5_ARATH</name>
<dbReference type="GO" id="GO:0030246">
    <property type="term" value="F:carbohydrate binding"/>
    <property type="evidence" value="ECO:0007669"/>
    <property type="project" value="InterPro"/>
</dbReference>
<reference evidence="5 6" key="1">
    <citation type="submission" date="2020-09" db="EMBL/GenBank/DDBJ databases">
        <authorList>
            <person name="Ashkenazy H."/>
        </authorList>
    </citation>
    <scope>NUCLEOTIDE SEQUENCE [LARGE SCALE GENOMIC DNA]</scope>
    <source>
        <strain evidence="6">cv. Cdm-0</strain>
    </source>
</reference>
<evidence type="ECO:0000256" key="2">
    <source>
        <dbReference type="ARBA" id="ARBA00022741"/>
    </source>
</evidence>
<dbReference type="SUPFAM" id="SSF52540">
    <property type="entry name" value="P-loop containing nucleoside triphosphate hydrolases"/>
    <property type="match status" value="1"/>
</dbReference>
<evidence type="ECO:0000313" key="6">
    <source>
        <dbReference type="Proteomes" id="UP000516314"/>
    </source>
</evidence>
<dbReference type="InterPro" id="IPR006703">
    <property type="entry name" value="G_AIG1"/>
</dbReference>
<comment type="similarity">
    <text evidence="1">Belongs to the TRAFAC class TrmE-Era-EngA-EngB-Septin-like GTPase superfamily. AIG1/Toc34/Toc159-like paraseptin GTPase family. IAN subfamily.</text>
</comment>
<dbReference type="Pfam" id="PF14299">
    <property type="entry name" value="PP2"/>
    <property type="match status" value="1"/>
</dbReference>
<organism evidence="5 6">
    <name type="scientific">Arabidopsis thaliana</name>
    <name type="common">Mouse-ear cress</name>
    <dbReference type="NCBI Taxonomy" id="3702"/>
    <lineage>
        <taxon>Eukaryota</taxon>
        <taxon>Viridiplantae</taxon>
        <taxon>Streptophyta</taxon>
        <taxon>Embryophyta</taxon>
        <taxon>Tracheophyta</taxon>
        <taxon>Spermatophyta</taxon>
        <taxon>Magnoliopsida</taxon>
        <taxon>eudicotyledons</taxon>
        <taxon>Gunneridae</taxon>
        <taxon>Pentapetalae</taxon>
        <taxon>rosids</taxon>
        <taxon>malvids</taxon>
        <taxon>Brassicales</taxon>
        <taxon>Brassicaceae</taxon>
        <taxon>Camelineae</taxon>
        <taxon>Arabidopsis</taxon>
    </lineage>
</organism>
<evidence type="ECO:0000256" key="1">
    <source>
        <dbReference type="ARBA" id="ARBA00008535"/>
    </source>
</evidence>
<dbReference type="InterPro" id="IPR025886">
    <property type="entry name" value="PP2-like"/>
</dbReference>
<dbReference type="FunFam" id="3.40.50.300:FF:000840">
    <property type="entry name" value="Immune-associated nucleotide-binding protein 9"/>
    <property type="match status" value="1"/>
</dbReference>
<dbReference type="GO" id="GO:0005525">
    <property type="term" value="F:GTP binding"/>
    <property type="evidence" value="ECO:0007669"/>
    <property type="project" value="UniProtKB-KW"/>
</dbReference>
<gene>
    <name evidence="5" type="ORF">AT9943_LOCUS2856</name>
</gene>
<dbReference type="InterPro" id="IPR052147">
    <property type="entry name" value="PP2-like/Lectin"/>
</dbReference>
<dbReference type="InterPro" id="IPR027417">
    <property type="entry name" value="P-loop_NTPase"/>
</dbReference>
<dbReference type="Pfam" id="PF04548">
    <property type="entry name" value="AIG1"/>
    <property type="match status" value="1"/>
</dbReference>
<evidence type="ECO:0000256" key="3">
    <source>
        <dbReference type="ARBA" id="ARBA00023134"/>
    </source>
</evidence>
<evidence type="ECO:0000313" key="5">
    <source>
        <dbReference type="EMBL" id="CAD5314419.1"/>
    </source>
</evidence>
<dbReference type="PANTHER" id="PTHR48478">
    <property type="entry name" value="LECTIN-LIKE"/>
    <property type="match status" value="1"/>
</dbReference>
<feature type="domain" description="AIG1-type G" evidence="4">
    <location>
        <begin position="1"/>
        <end position="187"/>
    </location>
</feature>
<evidence type="ECO:0000259" key="4">
    <source>
        <dbReference type="PROSITE" id="PS51720"/>
    </source>
</evidence>
<dbReference type="PANTHER" id="PTHR48478:SF1">
    <property type="entry name" value="LECTIN-LIKE"/>
    <property type="match status" value="1"/>
</dbReference>
<protein>
    <submittedName>
        <fullName evidence="5">(thale cress) hypothetical protein</fullName>
    </submittedName>
</protein>
<dbReference type="Gene3D" id="3.40.50.300">
    <property type="entry name" value="P-loop containing nucleotide triphosphate hydrolases"/>
    <property type="match status" value="1"/>
</dbReference>
<dbReference type="AlphaFoldDB" id="A0A7G2DUT5"/>
<accession>A0A7G2DUT5</accession>
<proteinExistence type="inferred from homology"/>
<dbReference type="EMBL" id="LR881466">
    <property type="protein sequence ID" value="CAD5314419.1"/>
    <property type="molecule type" value="Genomic_DNA"/>
</dbReference>
<keyword evidence="3" id="KW-0342">GTP-binding</keyword>
<dbReference type="PROSITE" id="PS51720">
    <property type="entry name" value="G_AIG1"/>
    <property type="match status" value="1"/>
</dbReference>
<sequence>MFNAKLQAGGVTKKCNMYRAAIQDGPIVNVIDTPGLFNSVMSPDYISKEINNFLTTVEGGIHAVLFVLSTRNRVSQEEESTFNSLQCIFESKILDYFIVVFTGGDDLEEDDRTLDDYLRENCPEFLRRVFRLCGGRKVLFNNITKDENKKAEQLKQLLAHLADVGKQTGFALENGFKCKNPRFHSRKKHIVYARDLSIKLSNNSEYWSWRPLRDETSSETLVLEAAVLRGICWLDVGGRLDTRELTPKTKYEAVYVVKLEDTASGWETPVNLKLTLPNSRARPQERSVNLKEHIGKSWVDILVGEFITSPDNDGEISFSMRETTHWQEGLIIKGVVIRPKNEGTIIKNEHA</sequence>